<comment type="subcellular location">
    <subcellularLocation>
        <location evidence="2">Cytoplasm</location>
    </subcellularLocation>
</comment>
<feature type="domain" description="Phosphoribosyltransferase" evidence="10">
    <location>
        <begin position="46"/>
        <end position="139"/>
    </location>
</feature>
<dbReference type="InterPro" id="IPR000836">
    <property type="entry name" value="PRTase_dom"/>
</dbReference>
<dbReference type="AlphaFoldDB" id="A0A8H7M908"/>
<comment type="similarity">
    <text evidence="4">Belongs to the purine/pyrimidine phosphoribosyltransferase family.</text>
</comment>
<dbReference type="CDD" id="cd06223">
    <property type="entry name" value="PRTases_typeI"/>
    <property type="match status" value="1"/>
</dbReference>
<evidence type="ECO:0000256" key="3">
    <source>
        <dbReference type="ARBA" id="ARBA00004659"/>
    </source>
</evidence>
<name>A0A8H7M908_9AGAM</name>
<evidence type="ECO:0000256" key="5">
    <source>
        <dbReference type="ARBA" id="ARBA00011893"/>
    </source>
</evidence>
<dbReference type="EMBL" id="JACYCF010000001">
    <property type="protein sequence ID" value="KAF8761569.1"/>
    <property type="molecule type" value="Genomic_DNA"/>
</dbReference>
<dbReference type="GO" id="GO:0044209">
    <property type="term" value="P:AMP salvage"/>
    <property type="evidence" value="ECO:0007669"/>
    <property type="project" value="TreeGrafter"/>
</dbReference>
<evidence type="ECO:0000256" key="9">
    <source>
        <dbReference type="ARBA" id="ARBA00022726"/>
    </source>
</evidence>
<dbReference type="Gene3D" id="3.40.50.2020">
    <property type="match status" value="1"/>
</dbReference>
<evidence type="ECO:0000256" key="1">
    <source>
        <dbReference type="ARBA" id="ARBA00000868"/>
    </source>
</evidence>
<dbReference type="GO" id="GO:0006166">
    <property type="term" value="P:purine ribonucleoside salvage"/>
    <property type="evidence" value="ECO:0007669"/>
    <property type="project" value="UniProtKB-KW"/>
</dbReference>
<evidence type="ECO:0000256" key="6">
    <source>
        <dbReference type="ARBA" id="ARBA00022490"/>
    </source>
</evidence>
<evidence type="ECO:0000313" key="11">
    <source>
        <dbReference type="EMBL" id="KAF8761569.1"/>
    </source>
</evidence>
<keyword evidence="8 11" id="KW-0808">Transferase</keyword>
<dbReference type="GO" id="GO:0016208">
    <property type="term" value="F:AMP binding"/>
    <property type="evidence" value="ECO:0007669"/>
    <property type="project" value="TreeGrafter"/>
</dbReference>
<dbReference type="Proteomes" id="UP000614334">
    <property type="component" value="Unassembled WGS sequence"/>
</dbReference>
<comment type="caution">
    <text evidence="11">The sequence shown here is derived from an EMBL/GenBank/DDBJ whole genome shotgun (WGS) entry which is preliminary data.</text>
</comment>
<dbReference type="InterPro" id="IPR050054">
    <property type="entry name" value="UPRTase/APRTase"/>
</dbReference>
<dbReference type="Pfam" id="PF00156">
    <property type="entry name" value="Pribosyltran"/>
    <property type="match status" value="1"/>
</dbReference>
<dbReference type="PANTHER" id="PTHR32315:SF3">
    <property type="entry name" value="ADENINE PHOSPHORIBOSYLTRANSFERASE"/>
    <property type="match status" value="1"/>
</dbReference>
<dbReference type="SUPFAM" id="SSF53271">
    <property type="entry name" value="PRTase-like"/>
    <property type="match status" value="2"/>
</dbReference>
<dbReference type="GO" id="GO:0006168">
    <property type="term" value="P:adenine salvage"/>
    <property type="evidence" value="ECO:0007669"/>
    <property type="project" value="TreeGrafter"/>
</dbReference>
<keyword evidence="9" id="KW-0660">Purine salvage</keyword>
<reference evidence="11" key="1">
    <citation type="submission" date="2020-09" db="EMBL/GenBank/DDBJ databases">
        <title>Comparative genome analyses of four rice-infecting Rhizoctonia solani isolates reveal extensive enrichment of homogalacturonan modification genes.</title>
        <authorList>
            <person name="Lee D.-Y."/>
            <person name="Jeon J."/>
            <person name="Kim K.-T."/>
            <person name="Cheong K."/>
            <person name="Song H."/>
            <person name="Choi G."/>
            <person name="Ko J."/>
            <person name="Opiyo S.O."/>
            <person name="Zuo S."/>
            <person name="Madhav S."/>
            <person name="Lee Y.-H."/>
            <person name="Wang G.-L."/>
        </authorList>
    </citation>
    <scope>NUCLEOTIDE SEQUENCE</scope>
    <source>
        <strain evidence="11">AG1-IA B2</strain>
    </source>
</reference>
<evidence type="ECO:0000256" key="2">
    <source>
        <dbReference type="ARBA" id="ARBA00004496"/>
    </source>
</evidence>
<evidence type="ECO:0000259" key="10">
    <source>
        <dbReference type="Pfam" id="PF00156"/>
    </source>
</evidence>
<gene>
    <name evidence="11" type="ORF">RHS01_00544</name>
</gene>
<protein>
    <recommendedName>
        <fullName evidence="5">adenine phosphoribosyltransferase</fullName>
        <ecNumber evidence="5">2.4.2.7</ecNumber>
    </recommendedName>
</protein>
<evidence type="ECO:0000256" key="7">
    <source>
        <dbReference type="ARBA" id="ARBA00022676"/>
    </source>
</evidence>
<keyword evidence="7" id="KW-0328">Glycosyltransferase</keyword>
<accession>A0A8H7M908</accession>
<dbReference type="InterPro" id="IPR029057">
    <property type="entry name" value="PRTase-like"/>
</dbReference>
<sequence length="202" mass="21533">MADVEYLRNLLGVHPNFPKKGWGLPSSICSPSYGSVAFETLITHLVHHITSQTIPRTESKKIDTVVGLDARGFLLGPIVALRLGAAFVPVRKKGKLPGKCTTVTYEKEYGADSFDMQEGAIPAGSNVVIIDDLIATGKSSYLYSFHPTDIVGDAGGSAKAAGELVAKQGGKTVEYIFVVGLPFLKGHEKLDAPAYSIIQAED</sequence>
<proteinExistence type="inferred from homology"/>
<dbReference type="EC" id="2.4.2.7" evidence="5"/>
<dbReference type="GO" id="GO:0002055">
    <property type="term" value="F:adenine binding"/>
    <property type="evidence" value="ECO:0007669"/>
    <property type="project" value="TreeGrafter"/>
</dbReference>
<evidence type="ECO:0000256" key="4">
    <source>
        <dbReference type="ARBA" id="ARBA00008391"/>
    </source>
</evidence>
<dbReference type="GO" id="GO:0005737">
    <property type="term" value="C:cytoplasm"/>
    <property type="evidence" value="ECO:0007669"/>
    <property type="project" value="UniProtKB-SubCell"/>
</dbReference>
<dbReference type="PANTHER" id="PTHR32315">
    <property type="entry name" value="ADENINE PHOSPHORIBOSYLTRANSFERASE"/>
    <property type="match status" value="1"/>
</dbReference>
<keyword evidence="6" id="KW-0963">Cytoplasm</keyword>
<organism evidence="11 12">
    <name type="scientific">Rhizoctonia solani</name>
    <dbReference type="NCBI Taxonomy" id="456999"/>
    <lineage>
        <taxon>Eukaryota</taxon>
        <taxon>Fungi</taxon>
        <taxon>Dikarya</taxon>
        <taxon>Basidiomycota</taxon>
        <taxon>Agaricomycotina</taxon>
        <taxon>Agaricomycetes</taxon>
        <taxon>Cantharellales</taxon>
        <taxon>Ceratobasidiaceae</taxon>
        <taxon>Rhizoctonia</taxon>
    </lineage>
</organism>
<comment type="catalytic activity">
    <reaction evidence="1">
        <text>AMP + diphosphate = 5-phospho-alpha-D-ribose 1-diphosphate + adenine</text>
        <dbReference type="Rhea" id="RHEA:16609"/>
        <dbReference type="ChEBI" id="CHEBI:16708"/>
        <dbReference type="ChEBI" id="CHEBI:33019"/>
        <dbReference type="ChEBI" id="CHEBI:58017"/>
        <dbReference type="ChEBI" id="CHEBI:456215"/>
        <dbReference type="EC" id="2.4.2.7"/>
    </reaction>
</comment>
<evidence type="ECO:0000313" key="12">
    <source>
        <dbReference type="Proteomes" id="UP000614334"/>
    </source>
</evidence>
<dbReference type="GO" id="GO:0003999">
    <property type="term" value="F:adenine phosphoribosyltransferase activity"/>
    <property type="evidence" value="ECO:0007669"/>
    <property type="project" value="UniProtKB-EC"/>
</dbReference>
<comment type="pathway">
    <text evidence="3">Purine metabolism; AMP biosynthesis via salvage pathway; AMP from adenine: step 1/1.</text>
</comment>
<evidence type="ECO:0000256" key="8">
    <source>
        <dbReference type="ARBA" id="ARBA00022679"/>
    </source>
</evidence>